<keyword evidence="2" id="KW-1185">Reference proteome</keyword>
<dbReference type="GO" id="GO:0006508">
    <property type="term" value="P:proteolysis"/>
    <property type="evidence" value="ECO:0007669"/>
    <property type="project" value="InterPro"/>
</dbReference>
<dbReference type="OrthoDB" id="9804920at2"/>
<dbReference type="AlphaFoldDB" id="A0A430ANB4"/>
<proteinExistence type="predicted"/>
<sequence length="324" mass="36109">MEFIDLHCDTLLRAFTGGQETIYDLPDCMLDVKRMKSANALAQFFAIFMLPLGHDTVFTSETFEDDFYIESLLKIFQNTMTQYGDIIAPAYDYKSYQANKAAGKMSGFLTFEDGRAINGDLDKLKKYYDFGIRLISLTWNYKNCFGYPNSENPVVMNQGLTDFGKEAIPNMNDLGIIIDVSHLSDGGFYDVAKLSKKPFIASHSNYRGLSPHPRNLTEDMIRVLANKGGVTGINFCPKFLSSDITSKESKVSDMILHIKKIIKFGGEECVAIGSDFDGVTGNLEISSVDKMPLLFESLAKTGISSATIDKIAYKNAERVIKDIL</sequence>
<dbReference type="RefSeq" id="WP_126809830.1">
    <property type="nucleotide sequence ID" value="NZ_NGKA01000020.1"/>
</dbReference>
<gene>
    <name evidence="1" type="ORF">CBF29_11280</name>
</gene>
<dbReference type="InterPro" id="IPR032466">
    <property type="entry name" value="Metal_Hydrolase"/>
</dbReference>
<accession>A0A430ANB4</accession>
<dbReference type="PANTHER" id="PTHR10443">
    <property type="entry name" value="MICROSOMAL DIPEPTIDASE"/>
    <property type="match status" value="1"/>
</dbReference>
<dbReference type="Gene3D" id="3.20.20.140">
    <property type="entry name" value="Metal-dependent hydrolases"/>
    <property type="match status" value="1"/>
</dbReference>
<dbReference type="SUPFAM" id="SSF51556">
    <property type="entry name" value="Metallo-dependent hydrolases"/>
    <property type="match status" value="1"/>
</dbReference>
<dbReference type="GO" id="GO:0070573">
    <property type="term" value="F:metallodipeptidase activity"/>
    <property type="evidence" value="ECO:0007669"/>
    <property type="project" value="InterPro"/>
</dbReference>
<dbReference type="EMBL" id="NGKA01000020">
    <property type="protein sequence ID" value="RSU09579.1"/>
    <property type="molecule type" value="Genomic_DNA"/>
</dbReference>
<dbReference type="PANTHER" id="PTHR10443:SF12">
    <property type="entry name" value="DIPEPTIDASE"/>
    <property type="match status" value="1"/>
</dbReference>
<dbReference type="Proteomes" id="UP000287605">
    <property type="component" value="Unassembled WGS sequence"/>
</dbReference>
<dbReference type="InterPro" id="IPR008257">
    <property type="entry name" value="Pept_M19"/>
</dbReference>
<dbReference type="Pfam" id="PF01244">
    <property type="entry name" value="Peptidase_M19"/>
    <property type="match status" value="1"/>
</dbReference>
<organism evidence="1 2">
    <name type="scientific">Vagococcus elongatus</name>
    <dbReference type="NCBI Taxonomy" id="180344"/>
    <lineage>
        <taxon>Bacteria</taxon>
        <taxon>Bacillati</taxon>
        <taxon>Bacillota</taxon>
        <taxon>Bacilli</taxon>
        <taxon>Lactobacillales</taxon>
        <taxon>Enterococcaceae</taxon>
        <taxon>Vagococcus</taxon>
    </lineage>
</organism>
<dbReference type="CDD" id="cd01301">
    <property type="entry name" value="rDP_like"/>
    <property type="match status" value="1"/>
</dbReference>
<protein>
    <submittedName>
        <fullName evidence="1">Peptidase</fullName>
    </submittedName>
</protein>
<evidence type="ECO:0000313" key="2">
    <source>
        <dbReference type="Proteomes" id="UP000287605"/>
    </source>
</evidence>
<dbReference type="PROSITE" id="PS51365">
    <property type="entry name" value="RENAL_DIPEPTIDASE_2"/>
    <property type="match status" value="1"/>
</dbReference>
<name>A0A430ANB4_9ENTE</name>
<reference evidence="1 2" key="1">
    <citation type="submission" date="2017-05" db="EMBL/GenBank/DDBJ databases">
        <title>Vagococcus spp. assemblies.</title>
        <authorList>
            <person name="Gulvik C.A."/>
        </authorList>
    </citation>
    <scope>NUCLEOTIDE SEQUENCE [LARGE SCALE GENOMIC DNA]</scope>
    <source>
        <strain evidence="1 2">CCUG 51432</strain>
    </source>
</reference>
<comment type="caution">
    <text evidence="1">The sequence shown here is derived from an EMBL/GenBank/DDBJ whole genome shotgun (WGS) entry which is preliminary data.</text>
</comment>
<evidence type="ECO:0000313" key="1">
    <source>
        <dbReference type="EMBL" id="RSU09579.1"/>
    </source>
</evidence>